<keyword evidence="4 5" id="KW-0472">Membrane</keyword>
<evidence type="ECO:0000256" key="4">
    <source>
        <dbReference type="ARBA" id="ARBA00023136"/>
    </source>
</evidence>
<dbReference type="Pfam" id="PF07291">
    <property type="entry name" value="MauE"/>
    <property type="match status" value="1"/>
</dbReference>
<name>A0A1I4T2W0_9FLAO</name>
<feature type="transmembrane region" description="Helical" evidence="5">
    <location>
        <begin position="120"/>
        <end position="137"/>
    </location>
</feature>
<keyword evidence="8" id="KW-1185">Reference proteome</keyword>
<evidence type="ECO:0000256" key="5">
    <source>
        <dbReference type="SAM" id="Phobius"/>
    </source>
</evidence>
<dbReference type="GO" id="GO:0030416">
    <property type="term" value="P:methylamine metabolic process"/>
    <property type="evidence" value="ECO:0007669"/>
    <property type="project" value="InterPro"/>
</dbReference>
<reference evidence="8" key="1">
    <citation type="submission" date="2016-10" db="EMBL/GenBank/DDBJ databases">
        <authorList>
            <person name="Varghese N."/>
            <person name="Submissions S."/>
        </authorList>
    </citation>
    <scope>NUCLEOTIDE SEQUENCE [LARGE SCALE GENOMIC DNA]</scope>
    <source>
        <strain evidence="8">XJ109</strain>
    </source>
</reference>
<dbReference type="InterPro" id="IPR009908">
    <property type="entry name" value="Methylamine_util_MauE"/>
</dbReference>
<feature type="transmembrane region" description="Helical" evidence="5">
    <location>
        <begin position="81"/>
        <end position="100"/>
    </location>
</feature>
<keyword evidence="3 5" id="KW-1133">Transmembrane helix</keyword>
<dbReference type="Proteomes" id="UP000199149">
    <property type="component" value="Unassembled WGS sequence"/>
</dbReference>
<dbReference type="RefSeq" id="WP_092905917.1">
    <property type="nucleotide sequence ID" value="NZ_FOUZ01000002.1"/>
</dbReference>
<evidence type="ECO:0000256" key="3">
    <source>
        <dbReference type="ARBA" id="ARBA00022989"/>
    </source>
</evidence>
<protein>
    <submittedName>
        <fullName evidence="7">Uncharacterized membrane protein YphA, DoxX/SURF4 family</fullName>
    </submittedName>
</protein>
<keyword evidence="2 5" id="KW-0812">Transmembrane</keyword>
<accession>A0A1I4T2W0</accession>
<gene>
    <name evidence="7" type="ORF">SAMN05421738_10217</name>
</gene>
<evidence type="ECO:0000256" key="2">
    <source>
        <dbReference type="ARBA" id="ARBA00022692"/>
    </source>
</evidence>
<dbReference type="AlphaFoldDB" id="A0A1I4T2W0"/>
<evidence type="ECO:0000313" key="8">
    <source>
        <dbReference type="Proteomes" id="UP000199149"/>
    </source>
</evidence>
<comment type="subcellular location">
    <subcellularLocation>
        <location evidence="1">Membrane</location>
        <topology evidence="1">Multi-pass membrane protein</topology>
    </subcellularLocation>
</comment>
<proteinExistence type="predicted"/>
<feature type="transmembrane region" description="Helical" evidence="5">
    <location>
        <begin position="149"/>
        <end position="169"/>
    </location>
</feature>
<dbReference type="OrthoDB" id="648842at2"/>
<evidence type="ECO:0000259" key="6">
    <source>
        <dbReference type="Pfam" id="PF07291"/>
    </source>
</evidence>
<dbReference type="GO" id="GO:0016020">
    <property type="term" value="C:membrane"/>
    <property type="evidence" value="ECO:0007669"/>
    <property type="project" value="UniProtKB-SubCell"/>
</dbReference>
<organism evidence="7 8">
    <name type="scientific">Algoriella xinjiangensis</name>
    <dbReference type="NCBI Taxonomy" id="684065"/>
    <lineage>
        <taxon>Bacteria</taxon>
        <taxon>Pseudomonadati</taxon>
        <taxon>Bacteroidota</taxon>
        <taxon>Flavobacteriia</taxon>
        <taxon>Flavobacteriales</taxon>
        <taxon>Weeksellaceae</taxon>
        <taxon>Algoriella</taxon>
    </lineage>
</organism>
<dbReference type="EMBL" id="FOUZ01000002">
    <property type="protein sequence ID" value="SFM70943.1"/>
    <property type="molecule type" value="Genomic_DNA"/>
</dbReference>
<sequence length="374" mass="42434">MKYLVQFARIIVGVIFIISGFVKNVDPIGLSFKLEEYFSPTVLNIPFLETLSLPLATFFSIFEIVLGVLLLLGVWRKFTTIALLLTIVFFTFLTFYSAYFNKVTDCGCFGDALKLEPWTSFYKDIVLLILIIISVIGQKYIQPLFVTKANYAINAITIIASAIIAYIGINHLPLIDFRPYAIGKNLVEGMKSPQELGLKPTTYKTIYTMKNKVDGKVVEIDDAQYISDDKWYKHGTPWQIEEDKTKTVIEKKGYEPPIHDFNFDCNGVDKTSEILAAPKALIIVIPFVEKLTEKQVEQINVLGKDTKQQGFQVIVVSNNPIPKLTVENCFMDQTTMKTIIRSNPGFMILEKGTVKAKYHYNDMPSVNQLQNLFN</sequence>
<feature type="transmembrane region" description="Helical" evidence="5">
    <location>
        <begin position="7"/>
        <end position="25"/>
    </location>
</feature>
<dbReference type="STRING" id="684065.SAMN05421738_10217"/>
<evidence type="ECO:0000313" key="7">
    <source>
        <dbReference type="EMBL" id="SFM70943.1"/>
    </source>
</evidence>
<dbReference type="NCBIfam" id="NF045576">
    <property type="entry name" value="BT_3928_fam"/>
    <property type="match status" value="1"/>
</dbReference>
<feature type="transmembrane region" description="Helical" evidence="5">
    <location>
        <begin position="53"/>
        <end position="74"/>
    </location>
</feature>
<feature type="domain" description="Methylamine utilisation protein MauE" evidence="6">
    <location>
        <begin position="1"/>
        <end position="135"/>
    </location>
</feature>
<evidence type="ECO:0000256" key="1">
    <source>
        <dbReference type="ARBA" id="ARBA00004141"/>
    </source>
</evidence>